<keyword evidence="3" id="KW-1185">Reference proteome</keyword>
<evidence type="ECO:0000256" key="1">
    <source>
        <dbReference type="SAM" id="SignalP"/>
    </source>
</evidence>
<dbReference type="EMBL" id="JAFCJH010000042">
    <property type="protein sequence ID" value="MBR0799686.1"/>
    <property type="molecule type" value="Genomic_DNA"/>
</dbReference>
<protein>
    <recommendedName>
        <fullName evidence="4">Sulfur globule protein</fullName>
    </recommendedName>
</protein>
<proteinExistence type="predicted"/>
<sequence>MLRKVTLALATIATVGAAALAPTAASAKPFGWGGGWGGGWHHHWGHGYGIGVGYVDSGCYVTRLVLTPYGYRYRTVNVCD</sequence>
<accession>A0ABS5FS86</accession>
<keyword evidence="1" id="KW-0732">Signal</keyword>
<dbReference type="RefSeq" id="WP_212393798.1">
    <property type="nucleotide sequence ID" value="NZ_JAFCJH010000042.1"/>
</dbReference>
<evidence type="ECO:0008006" key="4">
    <source>
        <dbReference type="Google" id="ProtNLM"/>
    </source>
</evidence>
<reference evidence="3" key="1">
    <citation type="journal article" date="2021" name="ISME J.">
        <title>Evolutionary origin and ecological implication of a unique nif island in free-living Bradyrhizobium lineages.</title>
        <authorList>
            <person name="Tao J."/>
        </authorList>
    </citation>
    <scope>NUCLEOTIDE SEQUENCE [LARGE SCALE GENOMIC DNA]</scope>
    <source>
        <strain evidence="3">SZCCT0434</strain>
    </source>
</reference>
<feature type="chain" id="PRO_5047015871" description="Sulfur globule protein" evidence="1">
    <location>
        <begin position="28"/>
        <end position="80"/>
    </location>
</feature>
<dbReference type="Proteomes" id="UP001315278">
    <property type="component" value="Unassembled WGS sequence"/>
</dbReference>
<evidence type="ECO:0000313" key="2">
    <source>
        <dbReference type="EMBL" id="MBR0799686.1"/>
    </source>
</evidence>
<comment type="caution">
    <text evidence="2">The sequence shown here is derived from an EMBL/GenBank/DDBJ whole genome shotgun (WGS) entry which is preliminary data.</text>
</comment>
<evidence type="ECO:0000313" key="3">
    <source>
        <dbReference type="Proteomes" id="UP001315278"/>
    </source>
</evidence>
<feature type="signal peptide" evidence="1">
    <location>
        <begin position="1"/>
        <end position="27"/>
    </location>
</feature>
<organism evidence="2 3">
    <name type="scientific">Bradyrhizobium jicamae</name>
    <dbReference type="NCBI Taxonomy" id="280332"/>
    <lineage>
        <taxon>Bacteria</taxon>
        <taxon>Pseudomonadati</taxon>
        <taxon>Pseudomonadota</taxon>
        <taxon>Alphaproteobacteria</taxon>
        <taxon>Hyphomicrobiales</taxon>
        <taxon>Nitrobacteraceae</taxon>
        <taxon>Bradyrhizobium</taxon>
    </lineage>
</organism>
<gene>
    <name evidence="2" type="ORF">JQ615_30375</name>
</gene>
<name>A0ABS5FS86_9BRAD</name>